<name>A0A0A3ISX1_9BACL</name>
<organism evidence="1 2">
    <name type="scientific">Ureibacillus massiliensis 4400831 = CIP 108448 = CCUG 49529</name>
    <dbReference type="NCBI Taxonomy" id="1211035"/>
    <lineage>
        <taxon>Bacteria</taxon>
        <taxon>Bacillati</taxon>
        <taxon>Bacillota</taxon>
        <taxon>Bacilli</taxon>
        <taxon>Bacillales</taxon>
        <taxon>Caryophanaceae</taxon>
        <taxon>Ureibacillus</taxon>
    </lineage>
</organism>
<keyword evidence="2" id="KW-1185">Reference proteome</keyword>
<protein>
    <submittedName>
        <fullName evidence="1">ATPase AAA</fullName>
    </submittedName>
</protein>
<comment type="caution">
    <text evidence="1">The sequence shown here is derived from an EMBL/GenBank/DDBJ whole genome shotgun (WGS) entry which is preliminary data.</text>
</comment>
<feature type="non-terminal residue" evidence="1">
    <location>
        <position position="87"/>
    </location>
</feature>
<sequence>MDKRQEMIEMCKELRLPSIRAFIQEDDMWKQHQTAEDFLYHALVQEMQDREVRAKANRIRSANFPEKKLLTELETERLPQNAASRLP</sequence>
<dbReference type="EMBL" id="JPVQ01000129">
    <property type="protein sequence ID" value="KGR77927.1"/>
    <property type="molecule type" value="Genomic_DNA"/>
</dbReference>
<gene>
    <name evidence="1" type="ORF">CD30_19975</name>
</gene>
<reference evidence="1 2" key="1">
    <citation type="submission" date="2014-02" db="EMBL/GenBank/DDBJ databases">
        <title>Draft genome sequence of Lysinibacillus massiliensis CCUG 49529.</title>
        <authorList>
            <person name="Zhang F."/>
            <person name="Wang G."/>
            <person name="Zhang L."/>
        </authorList>
    </citation>
    <scope>NUCLEOTIDE SEQUENCE [LARGE SCALE GENOMIC DNA]</scope>
    <source>
        <strain evidence="1 2">CCUG 49529</strain>
    </source>
</reference>
<accession>A0A0A3ISX1</accession>
<dbReference type="AlphaFoldDB" id="A0A0A3ISX1"/>
<evidence type="ECO:0000313" key="1">
    <source>
        <dbReference type="EMBL" id="KGR77927.1"/>
    </source>
</evidence>
<proteinExistence type="predicted"/>
<evidence type="ECO:0000313" key="2">
    <source>
        <dbReference type="Proteomes" id="UP000030595"/>
    </source>
</evidence>
<dbReference type="Proteomes" id="UP000030595">
    <property type="component" value="Unassembled WGS sequence"/>
</dbReference>